<dbReference type="AlphaFoldDB" id="A0A2N9L8H7"/>
<feature type="transmembrane region" description="Helical" evidence="6">
    <location>
        <begin position="29"/>
        <end position="46"/>
    </location>
</feature>
<dbReference type="GO" id="GO:0005886">
    <property type="term" value="C:plasma membrane"/>
    <property type="evidence" value="ECO:0007669"/>
    <property type="project" value="UniProtKB-SubCell"/>
</dbReference>
<feature type="transmembrane region" description="Helical" evidence="6">
    <location>
        <begin position="343"/>
        <end position="367"/>
    </location>
</feature>
<name>A0A2N9L8H7_9BACT</name>
<feature type="transmembrane region" description="Helical" evidence="6">
    <location>
        <begin position="197"/>
        <end position="217"/>
    </location>
</feature>
<accession>A0A2N9L8H7</accession>
<feature type="transmembrane region" description="Helical" evidence="6">
    <location>
        <begin position="66"/>
        <end position="85"/>
    </location>
</feature>
<keyword evidence="3 6" id="KW-0812">Transmembrane</keyword>
<evidence type="ECO:0000313" key="8">
    <source>
        <dbReference type="Proteomes" id="UP000239735"/>
    </source>
</evidence>
<comment type="subcellular location">
    <subcellularLocation>
        <location evidence="1">Cell membrane</location>
        <topology evidence="1">Multi-pass membrane protein</topology>
    </subcellularLocation>
</comment>
<evidence type="ECO:0000256" key="4">
    <source>
        <dbReference type="ARBA" id="ARBA00022989"/>
    </source>
</evidence>
<protein>
    <submittedName>
        <fullName evidence="7">Putative membrane protein</fullName>
    </submittedName>
</protein>
<sequence>MRQVSARENIRIDVYGKFSNGDRVKKSQWILGLVALLALAALAFWARSRIHFDFHVFDEQVARADWGKIVLAVVFIAVSYLFRGARWALLMRHNKKIPLFSLIGVQVIGFTAVSLIGRVADPVRPYLVAKKTNEPLGSQVAVYIVERLFDFGTLALFTSLALLSIPQQGLAAVPGQAGLISHLFAPLFHRFPILSQVFARFGALLATLAGVLVLVVVRLSGAAVASFFEASFGLISKNIGRAIAHKIRTFHADLDVLRSFSDFGISASLSIGMWILIGLSYAETVHAFTASPALAPMSLPKCVLIMMISGGVSVLQLPFVGWFSQIAFVAAALSSFFGAAPEASTACAAMLLVTTSLSVIPAGLIWARFDHVSLRKVTVESEHAEENLVAAEKTDSTVAP</sequence>
<reference evidence="8" key="1">
    <citation type="submission" date="2018-02" db="EMBL/GenBank/DDBJ databases">
        <authorList>
            <person name="Hausmann B."/>
        </authorList>
    </citation>
    <scope>NUCLEOTIDE SEQUENCE [LARGE SCALE GENOMIC DNA]</scope>
    <source>
        <strain evidence="8">Peat soil MAG SbA5</strain>
    </source>
</reference>
<evidence type="ECO:0000256" key="1">
    <source>
        <dbReference type="ARBA" id="ARBA00004651"/>
    </source>
</evidence>
<dbReference type="PANTHER" id="PTHR39087:SF2">
    <property type="entry name" value="UPF0104 MEMBRANE PROTEIN MJ1595"/>
    <property type="match status" value="1"/>
</dbReference>
<evidence type="ECO:0000256" key="5">
    <source>
        <dbReference type="ARBA" id="ARBA00023136"/>
    </source>
</evidence>
<evidence type="ECO:0000313" key="7">
    <source>
        <dbReference type="EMBL" id="SPE19285.1"/>
    </source>
</evidence>
<organism evidence="7 8">
    <name type="scientific">Candidatus Sulfuritelmatomonas gaucii</name>
    <dbReference type="NCBI Taxonomy" id="2043161"/>
    <lineage>
        <taxon>Bacteria</taxon>
        <taxon>Pseudomonadati</taxon>
        <taxon>Acidobacteriota</taxon>
        <taxon>Terriglobia</taxon>
        <taxon>Terriglobales</taxon>
        <taxon>Acidobacteriaceae</taxon>
        <taxon>Candidatus Sulfuritelmatomonas</taxon>
    </lineage>
</organism>
<dbReference type="Proteomes" id="UP000239735">
    <property type="component" value="Unassembled WGS sequence"/>
</dbReference>
<dbReference type="EMBL" id="OKRB01000078">
    <property type="protein sequence ID" value="SPE19285.1"/>
    <property type="molecule type" value="Genomic_DNA"/>
</dbReference>
<dbReference type="InterPro" id="IPR022791">
    <property type="entry name" value="L-PG_synthase/AglD"/>
</dbReference>
<proteinExistence type="predicted"/>
<evidence type="ECO:0000256" key="2">
    <source>
        <dbReference type="ARBA" id="ARBA00022475"/>
    </source>
</evidence>
<feature type="transmembrane region" description="Helical" evidence="6">
    <location>
        <begin position="97"/>
        <end position="120"/>
    </location>
</feature>
<keyword evidence="2" id="KW-1003">Cell membrane</keyword>
<feature type="transmembrane region" description="Helical" evidence="6">
    <location>
        <begin position="263"/>
        <end position="282"/>
    </location>
</feature>
<dbReference type="Pfam" id="PF03706">
    <property type="entry name" value="LPG_synthase_TM"/>
    <property type="match status" value="1"/>
</dbReference>
<gene>
    <name evidence="7" type="ORF">SBA5_220131</name>
</gene>
<keyword evidence="5 6" id="KW-0472">Membrane</keyword>
<evidence type="ECO:0000256" key="3">
    <source>
        <dbReference type="ARBA" id="ARBA00022692"/>
    </source>
</evidence>
<keyword evidence="4 6" id="KW-1133">Transmembrane helix</keyword>
<dbReference type="PANTHER" id="PTHR39087">
    <property type="entry name" value="UPF0104 MEMBRANE PROTEIN MJ1595"/>
    <property type="match status" value="1"/>
</dbReference>
<evidence type="ECO:0000256" key="6">
    <source>
        <dbReference type="SAM" id="Phobius"/>
    </source>
</evidence>